<feature type="domain" description="PAS" evidence="16">
    <location>
        <begin position="82"/>
        <end position="107"/>
    </location>
</feature>
<comment type="caution">
    <text evidence="17">The sequence shown here is derived from an EMBL/GenBank/DDBJ whole genome shotgun (WGS) entry which is preliminary data.</text>
</comment>
<evidence type="ECO:0000256" key="13">
    <source>
        <dbReference type="ARBA" id="ARBA00023163"/>
    </source>
</evidence>
<dbReference type="GO" id="GO:0003677">
    <property type="term" value="F:DNA binding"/>
    <property type="evidence" value="ECO:0007669"/>
    <property type="project" value="UniProtKB-KW"/>
</dbReference>
<keyword evidence="5" id="KW-0479">Metal-binding</keyword>
<evidence type="ECO:0000256" key="10">
    <source>
        <dbReference type="ARBA" id="ARBA00023015"/>
    </source>
</evidence>
<dbReference type="EMBL" id="JAEVFJ010000028">
    <property type="protein sequence ID" value="KAH8093700.1"/>
    <property type="molecule type" value="Genomic_DNA"/>
</dbReference>
<evidence type="ECO:0000256" key="15">
    <source>
        <dbReference type="SAM" id="MobiDB-lite"/>
    </source>
</evidence>
<evidence type="ECO:0000256" key="7">
    <source>
        <dbReference type="ARBA" id="ARBA00022771"/>
    </source>
</evidence>
<evidence type="ECO:0000313" key="18">
    <source>
        <dbReference type="Proteomes" id="UP000813824"/>
    </source>
</evidence>
<dbReference type="AlphaFoldDB" id="A0A8K0UJX0"/>
<evidence type="ECO:0000256" key="11">
    <source>
        <dbReference type="ARBA" id="ARBA00023125"/>
    </source>
</evidence>
<sequence length="563" mass="61244">MTFALIVYTGHREQSMVQRSPHHSHFKAWVTPSPLGLPVYSASGFDLLSILARVATRPNPKIVLGPVDMTCSFVVTDSRRFDNPIVYASPSFCTLTGYSEQEVLGNNCRFLQAPHANVHKDQPRKYTSTEAVNHLRSSLSANKECQTSLINYRKDGSAFINLVTVIPIPGGVLNTPQEVDEYVYHVGFQVDLTEQPNVILNKLRDGSYAVNYSAQSIVTHQSNPPPPLASRDWRSNASAMPGTSKELKALLTDTTFVNSLPLQTQGTPLSTTDSDPFDGNKLLHLLLLQSSPDFVHVVSLKGAFLYVAPSVKRVLGWAPQDLLGKSVTDFCHPADIVPLMCELKESSTHSNSSGPQKVVDLLFRIRAKPSSSVQGNYLWLESRGRLHIEPGKGRKAIILTGRVRPMPVLSWNDVPPPPSGGHAWALLSPSATFLFLGASVKDILGWGPGELIGKPIVDLIRANPYTKEELIQSLFAGVDIQCDFARKEGAVVTVKLVVFRSAGQDVVIPGSATHPQPSPRPLTCLIRVASCAPTACAPPSTAFLALSQGAQRRRIAGTNVTRM</sequence>
<dbReference type="GO" id="GO:0005634">
    <property type="term" value="C:nucleus"/>
    <property type="evidence" value="ECO:0007669"/>
    <property type="project" value="TreeGrafter"/>
</dbReference>
<evidence type="ECO:0000256" key="5">
    <source>
        <dbReference type="ARBA" id="ARBA00022723"/>
    </source>
</evidence>
<keyword evidence="14" id="KW-0675">Receptor</keyword>
<protein>
    <submittedName>
        <fullName evidence="17">PAS domain-containing protein</fullName>
    </submittedName>
</protein>
<dbReference type="SMART" id="SM00091">
    <property type="entry name" value="PAS"/>
    <property type="match status" value="3"/>
</dbReference>
<evidence type="ECO:0000256" key="2">
    <source>
        <dbReference type="ARBA" id="ARBA00022606"/>
    </source>
</evidence>
<evidence type="ECO:0000256" key="3">
    <source>
        <dbReference type="ARBA" id="ARBA00022630"/>
    </source>
</evidence>
<feature type="domain" description="PAS" evidence="16">
    <location>
        <begin position="287"/>
        <end position="335"/>
    </location>
</feature>
<evidence type="ECO:0000256" key="1">
    <source>
        <dbReference type="ARBA" id="ARBA00022543"/>
    </source>
</evidence>
<dbReference type="Pfam" id="PF13426">
    <property type="entry name" value="PAS_9"/>
    <property type="match status" value="1"/>
</dbReference>
<dbReference type="PANTHER" id="PTHR47429">
    <property type="entry name" value="PROTEIN TWIN LOV 1"/>
    <property type="match status" value="1"/>
</dbReference>
<feature type="region of interest" description="Disordered" evidence="15">
    <location>
        <begin position="219"/>
        <end position="240"/>
    </location>
</feature>
<organism evidence="17 18">
    <name type="scientific">Cristinia sonorae</name>
    <dbReference type="NCBI Taxonomy" id="1940300"/>
    <lineage>
        <taxon>Eukaryota</taxon>
        <taxon>Fungi</taxon>
        <taxon>Dikarya</taxon>
        <taxon>Basidiomycota</taxon>
        <taxon>Agaricomycotina</taxon>
        <taxon>Agaricomycetes</taxon>
        <taxon>Agaricomycetidae</taxon>
        <taxon>Agaricales</taxon>
        <taxon>Pleurotineae</taxon>
        <taxon>Stephanosporaceae</taxon>
        <taxon>Cristinia</taxon>
    </lineage>
</organism>
<evidence type="ECO:0000256" key="8">
    <source>
        <dbReference type="ARBA" id="ARBA00022833"/>
    </source>
</evidence>
<keyword evidence="8" id="KW-0862">Zinc</keyword>
<dbReference type="NCBIfam" id="TIGR00229">
    <property type="entry name" value="sensory_box"/>
    <property type="match status" value="2"/>
</dbReference>
<evidence type="ECO:0000256" key="12">
    <source>
        <dbReference type="ARBA" id="ARBA00023159"/>
    </source>
</evidence>
<keyword evidence="10" id="KW-0805">Transcription regulation</keyword>
<evidence type="ECO:0000256" key="14">
    <source>
        <dbReference type="ARBA" id="ARBA00023170"/>
    </source>
</evidence>
<keyword evidence="18" id="KW-1185">Reference proteome</keyword>
<dbReference type="InterPro" id="IPR000014">
    <property type="entry name" value="PAS"/>
</dbReference>
<dbReference type="InterPro" id="IPR035965">
    <property type="entry name" value="PAS-like_dom_sf"/>
</dbReference>
<dbReference type="Gene3D" id="3.30.450.20">
    <property type="entry name" value="PAS domain"/>
    <property type="match status" value="2"/>
</dbReference>
<keyword evidence="9" id="KW-0157">Chromophore</keyword>
<dbReference type="SUPFAM" id="SSF55785">
    <property type="entry name" value="PYP-like sensor domain (PAS domain)"/>
    <property type="match status" value="2"/>
</dbReference>
<reference evidence="17" key="1">
    <citation type="journal article" date="2021" name="New Phytol.">
        <title>Evolutionary innovations through gain and loss of genes in the ectomycorrhizal Boletales.</title>
        <authorList>
            <person name="Wu G."/>
            <person name="Miyauchi S."/>
            <person name="Morin E."/>
            <person name="Kuo A."/>
            <person name="Drula E."/>
            <person name="Varga T."/>
            <person name="Kohler A."/>
            <person name="Feng B."/>
            <person name="Cao Y."/>
            <person name="Lipzen A."/>
            <person name="Daum C."/>
            <person name="Hundley H."/>
            <person name="Pangilinan J."/>
            <person name="Johnson J."/>
            <person name="Barry K."/>
            <person name="LaButti K."/>
            <person name="Ng V."/>
            <person name="Ahrendt S."/>
            <person name="Min B."/>
            <person name="Choi I.G."/>
            <person name="Park H."/>
            <person name="Plett J.M."/>
            <person name="Magnuson J."/>
            <person name="Spatafora J.W."/>
            <person name="Nagy L.G."/>
            <person name="Henrissat B."/>
            <person name="Grigoriev I.V."/>
            <person name="Yang Z.L."/>
            <person name="Xu J."/>
            <person name="Martin F.M."/>
        </authorList>
    </citation>
    <scope>NUCLEOTIDE SEQUENCE</scope>
    <source>
        <strain evidence="17">KKN 215</strain>
    </source>
</reference>
<evidence type="ECO:0000256" key="6">
    <source>
        <dbReference type="ARBA" id="ARBA00022737"/>
    </source>
</evidence>
<dbReference type="PANTHER" id="PTHR47429:SF7">
    <property type="entry name" value="GATA-FACTOR"/>
    <property type="match status" value="1"/>
</dbReference>
<keyword evidence="7" id="KW-0863">Zinc-finger</keyword>
<keyword evidence="1" id="KW-0600">Photoreceptor protein</keyword>
<evidence type="ECO:0000256" key="9">
    <source>
        <dbReference type="ARBA" id="ARBA00022991"/>
    </source>
</evidence>
<accession>A0A8K0UJX0</accession>
<dbReference type="CDD" id="cd00130">
    <property type="entry name" value="PAS"/>
    <property type="match status" value="3"/>
</dbReference>
<name>A0A8K0UJX0_9AGAR</name>
<keyword evidence="2" id="KW-0716">Sensory transduction</keyword>
<dbReference type="FunFam" id="3.30.450.20:FF:000064">
    <property type="entry name" value="Vivid PAS protein VVD"/>
    <property type="match status" value="1"/>
</dbReference>
<gene>
    <name evidence="17" type="ORF">BXZ70DRAFT_1066600</name>
</gene>
<dbReference type="GO" id="GO:0008270">
    <property type="term" value="F:zinc ion binding"/>
    <property type="evidence" value="ECO:0007669"/>
    <property type="project" value="UniProtKB-KW"/>
</dbReference>
<evidence type="ECO:0000256" key="4">
    <source>
        <dbReference type="ARBA" id="ARBA00022643"/>
    </source>
</evidence>
<keyword evidence="6" id="KW-0677">Repeat</keyword>
<dbReference type="GO" id="GO:0006355">
    <property type="term" value="P:regulation of DNA-templated transcription"/>
    <property type="evidence" value="ECO:0007669"/>
    <property type="project" value="InterPro"/>
</dbReference>
<keyword evidence="3" id="KW-0285">Flavoprotein</keyword>
<dbReference type="Proteomes" id="UP000813824">
    <property type="component" value="Unassembled WGS sequence"/>
</dbReference>
<evidence type="ECO:0000313" key="17">
    <source>
        <dbReference type="EMBL" id="KAH8093700.1"/>
    </source>
</evidence>
<dbReference type="Pfam" id="PF00989">
    <property type="entry name" value="PAS"/>
    <property type="match status" value="1"/>
</dbReference>
<keyword evidence="12" id="KW-0010">Activator</keyword>
<dbReference type="OrthoDB" id="447251at2759"/>
<keyword evidence="4" id="KW-0288">FMN</keyword>
<dbReference type="InterPro" id="IPR013767">
    <property type="entry name" value="PAS_fold"/>
</dbReference>
<proteinExistence type="predicted"/>
<keyword evidence="11" id="KW-0238">DNA-binding</keyword>
<dbReference type="PROSITE" id="PS50112">
    <property type="entry name" value="PAS"/>
    <property type="match status" value="2"/>
</dbReference>
<evidence type="ECO:0000259" key="16">
    <source>
        <dbReference type="PROSITE" id="PS50112"/>
    </source>
</evidence>
<dbReference type="GO" id="GO:0009881">
    <property type="term" value="F:photoreceptor activity"/>
    <property type="evidence" value="ECO:0007669"/>
    <property type="project" value="UniProtKB-KW"/>
</dbReference>
<keyword evidence="13" id="KW-0804">Transcription</keyword>